<accession>A0ABW5CB61</accession>
<dbReference type="PANTHER" id="PTHR43685">
    <property type="entry name" value="GLYCOSYLTRANSFERASE"/>
    <property type="match status" value="1"/>
</dbReference>
<dbReference type="InterPro" id="IPR001173">
    <property type="entry name" value="Glyco_trans_2-like"/>
</dbReference>
<dbReference type="SUPFAM" id="SSF53448">
    <property type="entry name" value="Nucleotide-diphospho-sugar transferases"/>
    <property type="match status" value="1"/>
</dbReference>
<dbReference type="InterPro" id="IPR029044">
    <property type="entry name" value="Nucleotide-diphossugar_trans"/>
</dbReference>
<dbReference type="EMBL" id="JBHUIY010000006">
    <property type="protein sequence ID" value="MFD2233192.1"/>
    <property type="molecule type" value="Genomic_DNA"/>
</dbReference>
<name>A0ABW5CB61_9PROT</name>
<dbReference type="PANTHER" id="PTHR43685:SF2">
    <property type="entry name" value="GLYCOSYLTRANSFERASE 2-LIKE DOMAIN-CONTAINING PROTEIN"/>
    <property type="match status" value="1"/>
</dbReference>
<dbReference type="RefSeq" id="WP_377314972.1">
    <property type="nucleotide sequence ID" value="NZ_JBHUIY010000006.1"/>
</dbReference>
<feature type="non-terminal residue" evidence="2">
    <location>
        <position position="305"/>
    </location>
</feature>
<protein>
    <submittedName>
        <fullName evidence="2">Glycosyltransferase family 2 protein</fullName>
    </submittedName>
</protein>
<comment type="caution">
    <text evidence="2">The sequence shown here is derived from an EMBL/GenBank/DDBJ whole genome shotgun (WGS) entry which is preliminary data.</text>
</comment>
<gene>
    <name evidence="2" type="ORF">ACFSNB_05185</name>
</gene>
<evidence type="ECO:0000259" key="1">
    <source>
        <dbReference type="Pfam" id="PF00535"/>
    </source>
</evidence>
<evidence type="ECO:0000313" key="2">
    <source>
        <dbReference type="EMBL" id="MFD2233192.1"/>
    </source>
</evidence>
<organism evidence="2 3">
    <name type="scientific">Phaeospirillum tilakii</name>
    <dbReference type="NCBI Taxonomy" id="741673"/>
    <lineage>
        <taxon>Bacteria</taxon>
        <taxon>Pseudomonadati</taxon>
        <taxon>Pseudomonadota</taxon>
        <taxon>Alphaproteobacteria</taxon>
        <taxon>Rhodospirillales</taxon>
        <taxon>Rhodospirillaceae</taxon>
        <taxon>Phaeospirillum</taxon>
    </lineage>
</organism>
<dbReference type="Pfam" id="PF00535">
    <property type="entry name" value="Glycos_transf_2"/>
    <property type="match status" value="1"/>
</dbReference>
<reference evidence="3" key="1">
    <citation type="journal article" date="2019" name="Int. J. Syst. Evol. Microbiol.">
        <title>The Global Catalogue of Microorganisms (GCM) 10K type strain sequencing project: providing services to taxonomists for standard genome sequencing and annotation.</title>
        <authorList>
            <consortium name="The Broad Institute Genomics Platform"/>
            <consortium name="The Broad Institute Genome Sequencing Center for Infectious Disease"/>
            <person name="Wu L."/>
            <person name="Ma J."/>
        </authorList>
    </citation>
    <scope>NUCLEOTIDE SEQUENCE [LARGE SCALE GENOMIC DNA]</scope>
    <source>
        <strain evidence="3">KCTC 15012</strain>
    </source>
</reference>
<keyword evidence="3" id="KW-1185">Reference proteome</keyword>
<evidence type="ECO:0000313" key="3">
    <source>
        <dbReference type="Proteomes" id="UP001597296"/>
    </source>
</evidence>
<feature type="domain" description="Glycosyltransferase 2-like" evidence="1">
    <location>
        <begin position="9"/>
        <end position="150"/>
    </location>
</feature>
<sequence>MTVFPPLVSVVMACRNVGRFLDAALASVRQQSLAAIEILLVDDGSTDDTAHRARAHAAADPRLRLLEGCGEGPGAARNRALAVARGEWLAVMDGDDLIHPRRLEILLAAAGAAPVEIVADTLLAFQAGPPGRRHAATLPAGPDWLRPVEIDLATYLRANRLFAGGAALGYLKPLIRRDWLAARGIRYDPGLRIGEDYDLIARALAAGARFRVVPPPLYFYRRHAGSTSYRMRAADVAALAAAGDRFLAGLPAGPARAAAEARQDSLVVAWHFSTTVEALKQRRPDRAAAACLGRPRAGLLLALAL</sequence>
<proteinExistence type="predicted"/>
<dbReference type="Gene3D" id="3.90.550.10">
    <property type="entry name" value="Spore Coat Polysaccharide Biosynthesis Protein SpsA, Chain A"/>
    <property type="match status" value="1"/>
</dbReference>
<dbReference type="InterPro" id="IPR050834">
    <property type="entry name" value="Glycosyltransf_2"/>
</dbReference>
<dbReference type="Proteomes" id="UP001597296">
    <property type="component" value="Unassembled WGS sequence"/>
</dbReference>